<evidence type="ECO:0000313" key="3">
    <source>
        <dbReference type="Proteomes" id="UP000215002"/>
    </source>
</evidence>
<protein>
    <submittedName>
        <fullName evidence="2">Uncharacterized protein</fullName>
    </submittedName>
</protein>
<name>A0A223NR85_9SPHI</name>
<sequence length="42" mass="5247">MRHSYSNFYLSIRYILHGSFAFLDIKSFFYIRGYKYRVELMI</sequence>
<keyword evidence="1" id="KW-1133">Transmembrane helix</keyword>
<evidence type="ECO:0000256" key="1">
    <source>
        <dbReference type="SAM" id="Phobius"/>
    </source>
</evidence>
<keyword evidence="1" id="KW-0812">Transmembrane</keyword>
<dbReference type="AlphaFoldDB" id="A0A223NR85"/>
<keyword evidence="1" id="KW-0472">Membrane</keyword>
<proteinExistence type="predicted"/>
<feature type="transmembrane region" description="Helical" evidence="1">
    <location>
        <begin position="12"/>
        <end position="31"/>
    </location>
</feature>
<evidence type="ECO:0000313" key="2">
    <source>
        <dbReference type="EMBL" id="ASU32260.1"/>
    </source>
</evidence>
<dbReference type="Proteomes" id="UP000215002">
    <property type="component" value="Chromosome"/>
</dbReference>
<organism evidence="2 3">
    <name type="scientific">Mucilaginibacter xinganensis</name>
    <dbReference type="NCBI Taxonomy" id="1234841"/>
    <lineage>
        <taxon>Bacteria</taxon>
        <taxon>Pseudomonadati</taxon>
        <taxon>Bacteroidota</taxon>
        <taxon>Sphingobacteriia</taxon>
        <taxon>Sphingobacteriales</taxon>
        <taxon>Sphingobacteriaceae</taxon>
        <taxon>Mucilaginibacter</taxon>
    </lineage>
</organism>
<keyword evidence="3" id="KW-1185">Reference proteome</keyword>
<gene>
    <name evidence="2" type="ORF">MuYL_0357</name>
</gene>
<dbReference type="KEGG" id="muc:MuYL_0357"/>
<accession>A0A223NR85</accession>
<reference evidence="2 3" key="1">
    <citation type="submission" date="2017-08" db="EMBL/GenBank/DDBJ databases">
        <title>Complete genome sequence of Mucilaginibacter sp. strain BJC16-A31.</title>
        <authorList>
            <consortium name="Henan University of Science and Technology"/>
            <person name="You X."/>
        </authorList>
    </citation>
    <scope>NUCLEOTIDE SEQUENCE [LARGE SCALE GENOMIC DNA]</scope>
    <source>
        <strain evidence="2 3">BJC16-A31</strain>
    </source>
</reference>
<dbReference type="EMBL" id="CP022743">
    <property type="protein sequence ID" value="ASU32260.1"/>
    <property type="molecule type" value="Genomic_DNA"/>
</dbReference>